<organism evidence="1 2">
    <name type="scientific">Vibrio cholerae</name>
    <dbReference type="NCBI Taxonomy" id="666"/>
    <lineage>
        <taxon>Bacteria</taxon>
        <taxon>Pseudomonadati</taxon>
        <taxon>Pseudomonadota</taxon>
        <taxon>Gammaproteobacteria</taxon>
        <taxon>Vibrionales</taxon>
        <taxon>Vibrionaceae</taxon>
        <taxon>Vibrio</taxon>
    </lineage>
</organism>
<name>A0ABD7SR45_VIBCL</name>
<dbReference type="AlphaFoldDB" id="A0ABD7SR45"/>
<comment type="caution">
    <text evidence="1">The sequence shown here is derived from an EMBL/GenBank/DDBJ whole genome shotgun (WGS) entry which is preliminary data.</text>
</comment>
<accession>A0ABD7SR45</accession>
<evidence type="ECO:0000313" key="2">
    <source>
        <dbReference type="Proteomes" id="UP000323819"/>
    </source>
</evidence>
<dbReference type="RefSeq" id="WP_148521345.1">
    <property type="nucleotide sequence ID" value="NZ_VSIJ01000005.1"/>
</dbReference>
<reference evidence="1 2" key="1">
    <citation type="submission" date="2019-06" db="EMBL/GenBank/DDBJ databases">
        <title>Vibrio cholerae phylogeny based on whole-genome sequencing reveals genetic diversity and population strucutre.</title>
        <authorList>
            <person name="Zhiqiu Y."/>
            <person name="Bin L."/>
            <person name="Lingyan J."/>
        </authorList>
    </citation>
    <scope>NUCLEOTIDE SEQUENCE [LARGE SCALE GENOMIC DNA]</scope>
    <source>
        <strain evidence="1 2">N2814</strain>
    </source>
</reference>
<protein>
    <submittedName>
        <fullName evidence="1">Uncharacterized protein</fullName>
    </submittedName>
</protein>
<gene>
    <name evidence="1" type="ORF">FXF03_01155</name>
</gene>
<evidence type="ECO:0000313" key="1">
    <source>
        <dbReference type="EMBL" id="TXX67208.1"/>
    </source>
</evidence>
<sequence>MDLQLIRELAQSMGVPEKEVLMLAQGIVNDLQADRVDGLFVEADEKTQCEFVQAYAAHQVKKFRSFQTTYLTNPSARHSFQESVHALIAAKN</sequence>
<dbReference type="EMBL" id="VSIJ01000005">
    <property type="protein sequence ID" value="TXX67208.1"/>
    <property type="molecule type" value="Genomic_DNA"/>
</dbReference>
<dbReference type="Proteomes" id="UP000323819">
    <property type="component" value="Unassembled WGS sequence"/>
</dbReference>
<proteinExistence type="predicted"/>